<evidence type="ECO:0000259" key="2">
    <source>
        <dbReference type="Pfam" id="PF06580"/>
    </source>
</evidence>
<gene>
    <name evidence="3" type="ORF">Q0590_25880</name>
</gene>
<proteinExistence type="predicted"/>
<dbReference type="PANTHER" id="PTHR34220:SF7">
    <property type="entry name" value="SENSOR HISTIDINE KINASE YPDA"/>
    <property type="match status" value="1"/>
</dbReference>
<dbReference type="EMBL" id="JAUKPO010000021">
    <property type="protein sequence ID" value="MDO1449734.1"/>
    <property type="molecule type" value="Genomic_DNA"/>
</dbReference>
<feature type="domain" description="Signal transduction histidine kinase internal region" evidence="2">
    <location>
        <begin position="165"/>
        <end position="242"/>
    </location>
</feature>
<dbReference type="Proteomes" id="UP001168528">
    <property type="component" value="Unassembled WGS sequence"/>
</dbReference>
<sequence length="355" mass="41218">MKQHWFFTYKIYHIPFWIAYHLLWMMIHTGDLHEAMAYLFKGEPPIKFIGYIIFQAAGAYFNLYYLIPKFLYRGKYTTYTSLLLLTILACSALIACGYYLAAYLSERTFFELFNRRPDQFLSLLLTIALPSTAASMTLAMSVKLAKNWLSTEKKRMLLEKAHLETELKYLKSQINPHFLFNTINSIFVLIHKNPDLASESLAMFSAMLRYQLYECNEQQVPLCKELDFLENFIELETLRLHEGQTELAFEITRAFKEEITIAPFMLLPFVENAFKHVSKGTMQQNFIKLCLNIKPDKTLEMCIENSKNPAGSVPASGIGLQNVHRRLNLIYPDKYCLHTQSGTDIFKVNLTIDLT</sequence>
<evidence type="ECO:0000256" key="1">
    <source>
        <dbReference type="SAM" id="Phobius"/>
    </source>
</evidence>
<feature type="transmembrane region" description="Helical" evidence="1">
    <location>
        <begin position="12"/>
        <end position="28"/>
    </location>
</feature>
<reference evidence="3" key="1">
    <citation type="submission" date="2023-07" db="EMBL/GenBank/DDBJ databases">
        <title>The genome sequence of Rhodocytophaga aerolata KACC 12507.</title>
        <authorList>
            <person name="Zhang X."/>
        </authorList>
    </citation>
    <scope>NUCLEOTIDE SEQUENCE</scope>
    <source>
        <strain evidence="3">KACC 12507</strain>
    </source>
</reference>
<dbReference type="Pfam" id="PF06580">
    <property type="entry name" value="His_kinase"/>
    <property type="match status" value="1"/>
</dbReference>
<evidence type="ECO:0000313" key="4">
    <source>
        <dbReference type="Proteomes" id="UP001168528"/>
    </source>
</evidence>
<protein>
    <submittedName>
        <fullName evidence="3">Histidine kinase</fullName>
    </submittedName>
</protein>
<dbReference type="RefSeq" id="WP_302040537.1">
    <property type="nucleotide sequence ID" value="NZ_JAUKPO010000021.1"/>
</dbReference>
<keyword evidence="3" id="KW-0808">Transferase</keyword>
<organism evidence="3 4">
    <name type="scientific">Rhodocytophaga aerolata</name>
    <dbReference type="NCBI Taxonomy" id="455078"/>
    <lineage>
        <taxon>Bacteria</taxon>
        <taxon>Pseudomonadati</taxon>
        <taxon>Bacteroidota</taxon>
        <taxon>Cytophagia</taxon>
        <taxon>Cytophagales</taxon>
        <taxon>Rhodocytophagaceae</taxon>
        <taxon>Rhodocytophaga</taxon>
    </lineage>
</organism>
<dbReference type="InterPro" id="IPR010559">
    <property type="entry name" value="Sig_transdc_His_kin_internal"/>
</dbReference>
<dbReference type="InterPro" id="IPR050640">
    <property type="entry name" value="Bact_2-comp_sensor_kinase"/>
</dbReference>
<comment type="caution">
    <text evidence="3">The sequence shown here is derived from an EMBL/GenBank/DDBJ whole genome shotgun (WGS) entry which is preliminary data.</text>
</comment>
<feature type="transmembrane region" description="Helical" evidence="1">
    <location>
        <begin position="79"/>
        <end position="100"/>
    </location>
</feature>
<feature type="transmembrane region" description="Helical" evidence="1">
    <location>
        <begin position="120"/>
        <end position="145"/>
    </location>
</feature>
<evidence type="ECO:0000313" key="3">
    <source>
        <dbReference type="EMBL" id="MDO1449734.1"/>
    </source>
</evidence>
<feature type="transmembrane region" description="Helical" evidence="1">
    <location>
        <begin position="48"/>
        <end position="67"/>
    </location>
</feature>
<keyword evidence="1" id="KW-0812">Transmembrane</keyword>
<keyword evidence="3" id="KW-0418">Kinase</keyword>
<keyword evidence="1" id="KW-0472">Membrane</keyword>
<keyword evidence="1" id="KW-1133">Transmembrane helix</keyword>
<dbReference type="PANTHER" id="PTHR34220">
    <property type="entry name" value="SENSOR HISTIDINE KINASE YPDA"/>
    <property type="match status" value="1"/>
</dbReference>
<name>A0ABT8RCK0_9BACT</name>
<accession>A0ABT8RCK0</accession>
<keyword evidence="4" id="KW-1185">Reference proteome</keyword>
<dbReference type="GO" id="GO:0016301">
    <property type="term" value="F:kinase activity"/>
    <property type="evidence" value="ECO:0007669"/>
    <property type="project" value="UniProtKB-KW"/>
</dbReference>